<name>A0A512NFF4_9HYPH</name>
<sequence>MRFSTSELVAGLGAGLELGHADTLSFIGVVIALYLVRKSSELFCLDIRVELDIQGALSVSIAPPFTGGAVLLARWRTEHGTQLRLALAGK</sequence>
<keyword evidence="2" id="KW-1185">Reference proteome</keyword>
<gene>
    <name evidence="1" type="ORF">RSO01_48470</name>
</gene>
<evidence type="ECO:0000313" key="1">
    <source>
        <dbReference type="EMBL" id="GEP57681.1"/>
    </source>
</evidence>
<evidence type="ECO:0000313" key="2">
    <source>
        <dbReference type="Proteomes" id="UP000321058"/>
    </source>
</evidence>
<accession>A0A512NFF4</accession>
<reference evidence="1 2" key="1">
    <citation type="submission" date="2019-07" db="EMBL/GenBank/DDBJ databases">
        <title>Whole genome shotgun sequence of Reyranella soli NBRC 108950.</title>
        <authorList>
            <person name="Hosoyama A."/>
            <person name="Uohara A."/>
            <person name="Ohji S."/>
            <person name="Ichikawa N."/>
        </authorList>
    </citation>
    <scope>NUCLEOTIDE SEQUENCE [LARGE SCALE GENOMIC DNA]</scope>
    <source>
        <strain evidence="1 2">NBRC 108950</strain>
    </source>
</reference>
<proteinExistence type="predicted"/>
<protein>
    <submittedName>
        <fullName evidence="1">Uncharacterized protein</fullName>
    </submittedName>
</protein>
<dbReference type="RefSeq" id="WP_170303315.1">
    <property type="nucleotide sequence ID" value="NZ_BKAJ01000085.1"/>
</dbReference>
<dbReference type="EMBL" id="BKAJ01000085">
    <property type="protein sequence ID" value="GEP57681.1"/>
    <property type="molecule type" value="Genomic_DNA"/>
</dbReference>
<comment type="caution">
    <text evidence="1">The sequence shown here is derived from an EMBL/GenBank/DDBJ whole genome shotgun (WGS) entry which is preliminary data.</text>
</comment>
<dbReference type="Proteomes" id="UP000321058">
    <property type="component" value="Unassembled WGS sequence"/>
</dbReference>
<organism evidence="1 2">
    <name type="scientific">Reyranella soli</name>
    <dbReference type="NCBI Taxonomy" id="1230389"/>
    <lineage>
        <taxon>Bacteria</taxon>
        <taxon>Pseudomonadati</taxon>
        <taxon>Pseudomonadota</taxon>
        <taxon>Alphaproteobacteria</taxon>
        <taxon>Hyphomicrobiales</taxon>
        <taxon>Reyranellaceae</taxon>
        <taxon>Reyranella</taxon>
    </lineage>
</organism>
<dbReference type="AlphaFoldDB" id="A0A512NFF4"/>